<sequence>MPGAWPAPLADVVERRSPVLFLSAHLDDAVLSCGVLMAELAGRCPLTVATVFTEASPPPHTRAARSFLRQCGAPDAESLFAQRRAEDRAVVAELGAVPVHLGATDALFRRRSRGLGRLGRALPELVHRYPTYRFDIARGRVSRGDRRLLDGLRSEVAGLAAALGAGAVFAPVGIGRHVDHLLSRRIAEGLAVPTVLYSDFPYDERGGTADPAVVAHRRPWTGPGDPSTKAAAIRGYRTQADALFPGGTIPARAETYWAETY</sequence>
<comment type="caution">
    <text evidence="2">The sequence shown here is derived from an EMBL/GenBank/DDBJ whole genome shotgun (WGS) entry which is preliminary data.</text>
</comment>
<gene>
    <name evidence="2" type="ORF">GCM10023175_38310</name>
</gene>
<dbReference type="InterPro" id="IPR024078">
    <property type="entry name" value="LmbE-like_dom_sf"/>
</dbReference>
<evidence type="ECO:0000313" key="3">
    <source>
        <dbReference type="Proteomes" id="UP001501598"/>
    </source>
</evidence>
<keyword evidence="3" id="KW-1185">Reference proteome</keyword>
<dbReference type="SUPFAM" id="SSF102588">
    <property type="entry name" value="LmbE-like"/>
    <property type="match status" value="1"/>
</dbReference>
<dbReference type="RefSeq" id="WP_345420126.1">
    <property type="nucleotide sequence ID" value="NZ_BAABGT010000053.1"/>
</dbReference>
<evidence type="ECO:0000256" key="1">
    <source>
        <dbReference type="ARBA" id="ARBA00022833"/>
    </source>
</evidence>
<accession>A0ABP8RW19</accession>
<protein>
    <recommendedName>
        <fullName evidence="4">GlcNAc-PI de-N-acetylase</fullName>
    </recommendedName>
</protein>
<reference evidence="3" key="1">
    <citation type="journal article" date="2019" name="Int. J. Syst. Evol. Microbiol.">
        <title>The Global Catalogue of Microorganisms (GCM) 10K type strain sequencing project: providing services to taxonomists for standard genome sequencing and annotation.</title>
        <authorList>
            <consortium name="The Broad Institute Genomics Platform"/>
            <consortium name="The Broad Institute Genome Sequencing Center for Infectious Disease"/>
            <person name="Wu L."/>
            <person name="Ma J."/>
        </authorList>
    </citation>
    <scope>NUCLEOTIDE SEQUENCE [LARGE SCALE GENOMIC DNA]</scope>
    <source>
        <strain evidence="3">JCM 17906</strain>
    </source>
</reference>
<name>A0ABP8RW19_9PSEU</name>
<organism evidence="2 3">
    <name type="scientific">Pseudonocardia xishanensis</name>
    <dbReference type="NCBI Taxonomy" id="630995"/>
    <lineage>
        <taxon>Bacteria</taxon>
        <taxon>Bacillati</taxon>
        <taxon>Actinomycetota</taxon>
        <taxon>Actinomycetes</taxon>
        <taxon>Pseudonocardiales</taxon>
        <taxon>Pseudonocardiaceae</taxon>
        <taxon>Pseudonocardia</taxon>
    </lineage>
</organism>
<dbReference type="Proteomes" id="UP001501598">
    <property type="component" value="Unassembled WGS sequence"/>
</dbReference>
<dbReference type="Gene3D" id="3.40.50.10320">
    <property type="entry name" value="LmbE-like"/>
    <property type="match status" value="1"/>
</dbReference>
<evidence type="ECO:0008006" key="4">
    <source>
        <dbReference type="Google" id="ProtNLM"/>
    </source>
</evidence>
<dbReference type="InterPro" id="IPR003737">
    <property type="entry name" value="GlcNAc_PI_deacetylase-related"/>
</dbReference>
<evidence type="ECO:0000313" key="2">
    <source>
        <dbReference type="EMBL" id="GAA4549721.1"/>
    </source>
</evidence>
<proteinExistence type="predicted"/>
<dbReference type="EMBL" id="BAABGT010000053">
    <property type="protein sequence ID" value="GAA4549721.1"/>
    <property type="molecule type" value="Genomic_DNA"/>
</dbReference>
<dbReference type="Pfam" id="PF02585">
    <property type="entry name" value="PIG-L"/>
    <property type="match status" value="1"/>
</dbReference>
<keyword evidence="1" id="KW-0862">Zinc</keyword>